<protein>
    <recommendedName>
        <fullName evidence="1">HTH cro/C1-type domain-containing protein</fullName>
    </recommendedName>
</protein>
<feature type="domain" description="HTH cro/C1-type" evidence="1">
    <location>
        <begin position="45"/>
        <end position="68"/>
    </location>
</feature>
<name>A0ABW1H5I9_9ACTN</name>
<sequence length="255" mass="27769">MIAAIVNATLDYARIRTRAGEVGLSDNALTSLLGVRLSDFNDDLDQRSISLQVLVRLSQILAMSIDDLIITSEKHPEPTAPTTAGDDQVLLALAATYRTMSIRQVLDALDWTEDRLNAALATAQAHLAATPLRLIVTDQRLAYLILAGSVPADIQTRLLANDRAGEPLRPQEAAEAMRLVHDRLLAPFPDERSEQRPTPYDLYQNLIARGLALPDDAAGPADPDRPHLGPRVKIHPDVMFALRLTSTPAEVPAEA</sequence>
<gene>
    <name evidence="2" type="ORF">ACFQGL_14775</name>
</gene>
<dbReference type="PROSITE" id="PS50943">
    <property type="entry name" value="HTH_CROC1"/>
    <property type="match status" value="1"/>
</dbReference>
<keyword evidence="3" id="KW-1185">Reference proteome</keyword>
<accession>A0ABW1H5I9</accession>
<dbReference type="Proteomes" id="UP001596226">
    <property type="component" value="Unassembled WGS sequence"/>
</dbReference>
<evidence type="ECO:0000313" key="2">
    <source>
        <dbReference type="EMBL" id="MFC5924610.1"/>
    </source>
</evidence>
<comment type="caution">
    <text evidence="2">The sequence shown here is derived from an EMBL/GenBank/DDBJ whole genome shotgun (WGS) entry which is preliminary data.</text>
</comment>
<reference evidence="3" key="1">
    <citation type="journal article" date="2019" name="Int. J. Syst. Evol. Microbiol.">
        <title>The Global Catalogue of Microorganisms (GCM) 10K type strain sequencing project: providing services to taxonomists for standard genome sequencing and annotation.</title>
        <authorList>
            <consortium name="The Broad Institute Genomics Platform"/>
            <consortium name="The Broad Institute Genome Sequencing Center for Infectious Disease"/>
            <person name="Wu L."/>
            <person name="Ma J."/>
        </authorList>
    </citation>
    <scope>NUCLEOTIDE SEQUENCE [LARGE SCALE GENOMIC DNA]</scope>
    <source>
        <strain evidence="3">CGMCC 4.7144</strain>
    </source>
</reference>
<dbReference type="EMBL" id="JBHSQS010000007">
    <property type="protein sequence ID" value="MFC5924610.1"/>
    <property type="molecule type" value="Genomic_DNA"/>
</dbReference>
<evidence type="ECO:0000313" key="3">
    <source>
        <dbReference type="Proteomes" id="UP001596226"/>
    </source>
</evidence>
<dbReference type="RefSeq" id="WP_377511564.1">
    <property type="nucleotide sequence ID" value="NZ_JBHSQS010000007.1"/>
</dbReference>
<dbReference type="InterPro" id="IPR001387">
    <property type="entry name" value="Cro/C1-type_HTH"/>
</dbReference>
<proteinExistence type="predicted"/>
<organism evidence="2 3">
    <name type="scientific">Micromonospora vulcania</name>
    <dbReference type="NCBI Taxonomy" id="1441873"/>
    <lineage>
        <taxon>Bacteria</taxon>
        <taxon>Bacillati</taxon>
        <taxon>Actinomycetota</taxon>
        <taxon>Actinomycetes</taxon>
        <taxon>Micromonosporales</taxon>
        <taxon>Micromonosporaceae</taxon>
        <taxon>Micromonospora</taxon>
    </lineage>
</organism>
<evidence type="ECO:0000259" key="1">
    <source>
        <dbReference type="PROSITE" id="PS50943"/>
    </source>
</evidence>